<dbReference type="Proteomes" id="UP000501690">
    <property type="component" value="Linkage Group LG2"/>
</dbReference>
<proteinExistence type="predicted"/>
<evidence type="ECO:0000256" key="1">
    <source>
        <dbReference type="SAM" id="MobiDB-lite"/>
    </source>
</evidence>
<organism evidence="2 3">
    <name type="scientific">Vigna unguiculata</name>
    <name type="common">Cowpea</name>
    <dbReference type="NCBI Taxonomy" id="3917"/>
    <lineage>
        <taxon>Eukaryota</taxon>
        <taxon>Viridiplantae</taxon>
        <taxon>Streptophyta</taxon>
        <taxon>Embryophyta</taxon>
        <taxon>Tracheophyta</taxon>
        <taxon>Spermatophyta</taxon>
        <taxon>Magnoliopsida</taxon>
        <taxon>eudicotyledons</taxon>
        <taxon>Gunneridae</taxon>
        <taxon>Pentapetalae</taxon>
        <taxon>rosids</taxon>
        <taxon>fabids</taxon>
        <taxon>Fabales</taxon>
        <taxon>Fabaceae</taxon>
        <taxon>Papilionoideae</taxon>
        <taxon>50 kb inversion clade</taxon>
        <taxon>NPAAA clade</taxon>
        <taxon>indigoferoid/millettioid clade</taxon>
        <taxon>Phaseoleae</taxon>
        <taxon>Vigna</taxon>
    </lineage>
</organism>
<evidence type="ECO:0000313" key="3">
    <source>
        <dbReference type="Proteomes" id="UP000501690"/>
    </source>
</evidence>
<feature type="region of interest" description="Disordered" evidence="1">
    <location>
        <begin position="1"/>
        <end position="38"/>
    </location>
</feature>
<name>A0A4D6L5E0_VIGUN</name>
<reference evidence="2 3" key="1">
    <citation type="submission" date="2019-04" db="EMBL/GenBank/DDBJ databases">
        <title>An improved genome assembly and genetic linkage map for asparagus bean, Vigna unguiculata ssp. sesquipedialis.</title>
        <authorList>
            <person name="Xia Q."/>
            <person name="Zhang R."/>
            <person name="Dong Y."/>
        </authorList>
    </citation>
    <scope>NUCLEOTIDE SEQUENCE [LARGE SCALE GENOMIC DNA]</scope>
    <source>
        <tissue evidence="2">Leaf</tissue>
    </source>
</reference>
<dbReference type="EMBL" id="CP039346">
    <property type="protein sequence ID" value="QCD83718.1"/>
    <property type="molecule type" value="Genomic_DNA"/>
</dbReference>
<gene>
    <name evidence="2" type="ORF">DEO72_LG2g4065</name>
</gene>
<feature type="compositionally biased region" description="Polar residues" evidence="1">
    <location>
        <begin position="7"/>
        <end position="37"/>
    </location>
</feature>
<accession>A0A4D6L5E0</accession>
<evidence type="ECO:0000313" key="2">
    <source>
        <dbReference type="EMBL" id="QCD83718.1"/>
    </source>
</evidence>
<sequence>MAIKQLANKTMSDADTTSSDVNENLSNVVNTNPSSSMNVNLNNDVNANYENQAVTTTELFI</sequence>
<keyword evidence="3" id="KW-1185">Reference proteome</keyword>
<dbReference type="AlphaFoldDB" id="A0A4D6L5E0"/>
<protein>
    <submittedName>
        <fullName evidence="2">Uncharacterized protein</fullName>
    </submittedName>
</protein>